<dbReference type="AlphaFoldDB" id="A0A917CTN1"/>
<accession>A0A917CTN1</accession>
<reference evidence="1" key="2">
    <citation type="submission" date="2020-09" db="EMBL/GenBank/DDBJ databases">
        <authorList>
            <person name="Sun Q."/>
            <person name="Zhou Y."/>
        </authorList>
    </citation>
    <scope>NUCLEOTIDE SEQUENCE</scope>
    <source>
        <strain evidence="1">CGMCC 1.12181</strain>
    </source>
</reference>
<gene>
    <name evidence="1" type="ORF">GCM10011365_19170</name>
</gene>
<name>A0A917CTN1_9GAMM</name>
<proteinExistence type="predicted"/>
<sequence>MGVTVCAFIEFHREGRWQLYKTTELADKAPPQNFAPQPWGEYNFSIYYQQSGEKGLPKDLSTGLKKIIETHLNQFNDDALNRPSWMSFDDLLEFFNSDADCRYAHFDLDYLQQLQESLNADIRVVFWAE</sequence>
<dbReference type="Proteomes" id="UP000605253">
    <property type="component" value="Unassembled WGS sequence"/>
</dbReference>
<keyword evidence="2" id="KW-1185">Reference proteome</keyword>
<evidence type="ECO:0000313" key="2">
    <source>
        <dbReference type="Proteomes" id="UP000605253"/>
    </source>
</evidence>
<evidence type="ECO:0000313" key="1">
    <source>
        <dbReference type="EMBL" id="GGF98001.1"/>
    </source>
</evidence>
<protein>
    <submittedName>
        <fullName evidence="1">Uncharacterized protein</fullName>
    </submittedName>
</protein>
<dbReference type="RefSeq" id="WP_188365519.1">
    <property type="nucleotide sequence ID" value="NZ_BAABJF010000022.1"/>
</dbReference>
<comment type="caution">
    <text evidence="1">The sequence shown here is derived from an EMBL/GenBank/DDBJ whole genome shotgun (WGS) entry which is preliminary data.</text>
</comment>
<organism evidence="1 2">
    <name type="scientific">Marinicella pacifica</name>
    <dbReference type="NCBI Taxonomy" id="1171543"/>
    <lineage>
        <taxon>Bacteria</taxon>
        <taxon>Pseudomonadati</taxon>
        <taxon>Pseudomonadota</taxon>
        <taxon>Gammaproteobacteria</taxon>
        <taxon>Lysobacterales</taxon>
        <taxon>Marinicellaceae</taxon>
        <taxon>Marinicella</taxon>
    </lineage>
</organism>
<dbReference type="EMBL" id="BMEO01000008">
    <property type="protein sequence ID" value="GGF98001.1"/>
    <property type="molecule type" value="Genomic_DNA"/>
</dbReference>
<reference evidence="1" key="1">
    <citation type="journal article" date="2014" name="Int. J. Syst. Evol. Microbiol.">
        <title>Complete genome sequence of Corynebacterium casei LMG S-19264T (=DSM 44701T), isolated from a smear-ripened cheese.</title>
        <authorList>
            <consortium name="US DOE Joint Genome Institute (JGI-PGF)"/>
            <person name="Walter F."/>
            <person name="Albersmeier A."/>
            <person name="Kalinowski J."/>
            <person name="Ruckert C."/>
        </authorList>
    </citation>
    <scope>NUCLEOTIDE SEQUENCE</scope>
    <source>
        <strain evidence="1">CGMCC 1.12181</strain>
    </source>
</reference>